<proteinExistence type="predicted"/>
<feature type="domain" description="DUF4878" evidence="2">
    <location>
        <begin position="42"/>
        <end position="140"/>
    </location>
</feature>
<dbReference type="Proteomes" id="UP001647436">
    <property type="component" value="Unassembled WGS sequence"/>
</dbReference>
<feature type="chain" id="PRO_5047251821" description="DUF4878 domain-containing protein" evidence="1">
    <location>
        <begin position="30"/>
        <end position="142"/>
    </location>
</feature>
<dbReference type="Pfam" id="PF12870">
    <property type="entry name" value="DUF4878"/>
    <property type="match status" value="1"/>
</dbReference>
<comment type="caution">
    <text evidence="3">The sequence shown here is derived from an EMBL/GenBank/DDBJ whole genome shotgun (WGS) entry which is preliminary data.</text>
</comment>
<accession>A0ABS5LVR8</accession>
<dbReference type="InterPro" id="IPR024267">
    <property type="entry name" value="DUF4878"/>
</dbReference>
<organism evidence="3 4">
    <name type="scientific">Comamonas brasiliensis</name>
    <dbReference type="NCBI Taxonomy" id="1812482"/>
    <lineage>
        <taxon>Bacteria</taxon>
        <taxon>Pseudomonadati</taxon>
        <taxon>Pseudomonadota</taxon>
        <taxon>Betaproteobacteria</taxon>
        <taxon>Burkholderiales</taxon>
        <taxon>Comamonadaceae</taxon>
        <taxon>Comamonas</taxon>
    </lineage>
</organism>
<evidence type="ECO:0000259" key="2">
    <source>
        <dbReference type="Pfam" id="PF12870"/>
    </source>
</evidence>
<reference evidence="3 4" key="1">
    <citation type="submission" date="2020-03" db="EMBL/GenBank/DDBJ databases">
        <title>The role of nitrogen metabolism on polyethylene biodegradation.</title>
        <authorList>
            <person name="Peixoto J."/>
            <person name="Vizzotto C.S."/>
            <person name="Ramos A."/>
            <person name="Alves G."/>
            <person name="Steindorff A."/>
            <person name="Kruger R."/>
        </authorList>
    </citation>
    <scope>NUCLEOTIDE SEQUENCE [LARGE SCALE GENOMIC DNA]</scope>
    <source>
        <strain evidence="3 4">PE63</strain>
    </source>
</reference>
<name>A0ABS5LVR8_9BURK</name>
<dbReference type="EMBL" id="JAANES010000004">
    <property type="protein sequence ID" value="MBS3020596.1"/>
    <property type="molecule type" value="Genomic_DNA"/>
</dbReference>
<evidence type="ECO:0000256" key="1">
    <source>
        <dbReference type="SAM" id="SignalP"/>
    </source>
</evidence>
<evidence type="ECO:0000313" key="3">
    <source>
        <dbReference type="EMBL" id="MBS3020596.1"/>
    </source>
</evidence>
<feature type="signal peptide" evidence="1">
    <location>
        <begin position="1"/>
        <end position="29"/>
    </location>
</feature>
<dbReference type="Gene3D" id="3.10.450.50">
    <property type="match status" value="1"/>
</dbReference>
<protein>
    <recommendedName>
        <fullName evidence="2">DUF4878 domain-containing protein</fullName>
    </recommendedName>
</protein>
<keyword evidence="1" id="KW-0732">Signal</keyword>
<keyword evidence="4" id="KW-1185">Reference proteome</keyword>
<sequence>MSASVYLSRRCCLHLSFSLPLALGLSACATTTPEQSQDELIQRFYALMAAGDFDTCIALISARNISSGQLASFEQKLRRMLTGAKGMIDSKGGLAKVEVVERKVSEEEQVIKLRVLVSYRNGSTRRERINLVQEEGVWKVLL</sequence>
<evidence type="ECO:0000313" key="4">
    <source>
        <dbReference type="Proteomes" id="UP001647436"/>
    </source>
</evidence>
<gene>
    <name evidence="3" type="ORF">DJFAAGMI_03358</name>
</gene>
<dbReference type="RefSeq" id="WP_211458016.1">
    <property type="nucleotide sequence ID" value="NZ_JAANES010000004.1"/>
</dbReference>